<dbReference type="AlphaFoldDB" id="A0AB33TD66"/>
<dbReference type="EMBL" id="CSUW01000012">
    <property type="protein sequence ID" value="CPT59510.1"/>
    <property type="molecule type" value="Genomic_DNA"/>
</dbReference>
<dbReference type="Pfam" id="PF00149">
    <property type="entry name" value="Metallophos"/>
    <property type="match status" value="1"/>
</dbReference>
<dbReference type="SUPFAM" id="SSF56300">
    <property type="entry name" value="Metallo-dependent phosphatases"/>
    <property type="match status" value="1"/>
</dbReference>
<evidence type="ECO:0000259" key="1">
    <source>
        <dbReference type="Pfam" id="PF00149"/>
    </source>
</evidence>
<dbReference type="GO" id="GO:0016787">
    <property type="term" value="F:hydrolase activity"/>
    <property type="evidence" value="ECO:0007669"/>
    <property type="project" value="InterPro"/>
</dbReference>
<feature type="domain" description="Calcineurin-like phosphoesterase" evidence="1">
    <location>
        <begin position="98"/>
        <end position="301"/>
    </location>
</feature>
<gene>
    <name evidence="2" type="ORF">ERS075527_04439</name>
</gene>
<sequence>MMHLEVEFEVRIESASTSWRRMELTLGRAAEKAVLGRNRSLRRVVAAAQWLSNCHVPERDTWLQPSRRGVTRRAVQTELAAIIGAMRTLQEMDGHGGVAALGDWYGNTHYAVRVIRHLASRGVRRFVHTGDFAYDFRPGFLRAVEAELKRFDADLAFVPGNHEDYDYLESVPIDDDGTGRISERIIYLPRGVRWNWDSRTWMGLGGAASIDRVHRKQSAPGKQWWPQELITAVDVQTATAGGHVDVLITHDAPSSVHLELPPFSWIPPEDEAAAIEQRSTLERVVESVTPEVLVHGHHHRYQIARALTGSGHEYLAVSLDCDGSPFDWNSHLVA</sequence>
<evidence type="ECO:0000313" key="2">
    <source>
        <dbReference type="EMBL" id="CPT59510.1"/>
    </source>
</evidence>
<name>A0AB33TD66_9MYCO</name>
<comment type="caution">
    <text evidence="2">The sequence shown here is derived from an EMBL/GenBank/DDBJ whole genome shotgun (WGS) entry which is preliminary data.</text>
</comment>
<reference evidence="2 3" key="1">
    <citation type="submission" date="2015-03" db="EMBL/GenBank/DDBJ databases">
        <authorList>
            <consortium name="Pathogen Informatics"/>
            <person name="Murphy D."/>
        </authorList>
    </citation>
    <scope>NUCLEOTIDE SEQUENCE [LARGE SCALE GENOMIC DNA]</scope>
    <source>
        <strain evidence="2 3">PAP036</strain>
    </source>
</reference>
<proteinExistence type="predicted"/>
<dbReference type="Gene3D" id="3.60.21.10">
    <property type="match status" value="1"/>
</dbReference>
<dbReference type="CDD" id="cd00838">
    <property type="entry name" value="MPP_superfamily"/>
    <property type="match status" value="1"/>
</dbReference>
<dbReference type="Proteomes" id="UP000038487">
    <property type="component" value="Unassembled WGS sequence"/>
</dbReference>
<dbReference type="InterPro" id="IPR029052">
    <property type="entry name" value="Metallo-depent_PP-like"/>
</dbReference>
<protein>
    <submittedName>
        <fullName evidence="2">Calcineurin-like phosphoesterase superfamily domain</fullName>
    </submittedName>
</protein>
<evidence type="ECO:0000313" key="3">
    <source>
        <dbReference type="Proteomes" id="UP000038487"/>
    </source>
</evidence>
<accession>A0AB33TD66</accession>
<dbReference type="InterPro" id="IPR004843">
    <property type="entry name" value="Calcineurin-like_PHP"/>
</dbReference>
<organism evidence="2 3">
    <name type="scientific">Mycobacteroides abscessus</name>
    <dbReference type="NCBI Taxonomy" id="36809"/>
    <lineage>
        <taxon>Bacteria</taxon>
        <taxon>Bacillati</taxon>
        <taxon>Actinomycetota</taxon>
        <taxon>Actinomycetes</taxon>
        <taxon>Mycobacteriales</taxon>
        <taxon>Mycobacteriaceae</taxon>
        <taxon>Mycobacteroides</taxon>
    </lineage>
</organism>